<name>A0A0G8BW22_9BACI</name>
<evidence type="ECO:0000313" key="4">
    <source>
        <dbReference type="Proteomes" id="UP000035350"/>
    </source>
</evidence>
<dbReference type="Proteomes" id="UP000035350">
    <property type="component" value="Unassembled WGS sequence"/>
</dbReference>
<dbReference type="PANTHER" id="PTHR22916:SF3">
    <property type="entry name" value="UDP-GLCNAC:BETAGAL BETA-1,3-N-ACETYLGLUCOSAMINYLTRANSFERASE-LIKE PROTEIN 1"/>
    <property type="match status" value="1"/>
</dbReference>
<dbReference type="GO" id="GO:0016758">
    <property type="term" value="F:hexosyltransferase activity"/>
    <property type="evidence" value="ECO:0007669"/>
    <property type="project" value="UniProtKB-ARBA"/>
</dbReference>
<dbReference type="PANTHER" id="PTHR22916">
    <property type="entry name" value="GLYCOSYLTRANSFERASE"/>
    <property type="match status" value="1"/>
</dbReference>
<evidence type="ECO:0000259" key="2">
    <source>
        <dbReference type="Pfam" id="PF00535"/>
    </source>
</evidence>
<dbReference type="Pfam" id="PF00535">
    <property type="entry name" value="Glycos_transf_2"/>
    <property type="match status" value="1"/>
</dbReference>
<dbReference type="PATRIC" id="fig|1396.433.peg.5933"/>
<sequence length="513" mass="60185">MSNVNNLEVANIKKNEQIKIVYNEKGYYIKNSHALSHKNKLTVITPVYNAEKDLKKTIESVINQSIGFENIQYILVDDASTDLSRNLLLEYANEYKNIIVVYLAENTGTPAVPRNLGIELSTSEYITFLDSDDYLEFDGLETLYNILEETQDDYVVGKTIKVESGGSSIVGEHQSCKERRSVSPFSIPNMFQHLGPCARLMRTSVIKENNIKYPEMKFAEDKQFFIDILIHSKSISTTSKTIYYVNRLDENDNSLTTQTDVIQKMDSNIAVIKYVIQKNLPVNEEKLILNRLYEFDSITRLFNRYHFFRSKDKQTYIDTFNKVLETTKDLQYDFSQNFFYPINKVAYQLFLKGQYEDIATLFKWDRQEKIKKYVIKDNLPYMVSILKGKLKHIRVPMLAAFKYDQFYEDTYKVEFLVYGDYINEITDVIFRDRHNINNEFSVPVHINEHGEAKIEVKLDVLNQFPSASYAIFLRYKDYKKCSITKLNDNQLKYANRNFRFYTTINSNLGFRLK</sequence>
<reference evidence="4" key="2">
    <citation type="submission" date="2015-04" db="EMBL/GenBank/DDBJ databases">
        <title>Draft Genome Sequences of Eight Spore-Forming Food Isolates of Bacillus cereus Genome sequencing.</title>
        <authorList>
            <person name="Krawcyk A.O."/>
            <person name="de Jong A."/>
            <person name="Eijlander R.T."/>
            <person name="Berendsen E.M."/>
            <person name="Holsappel S."/>
            <person name="Wells-Bennik M."/>
            <person name="Kuipers O.P."/>
        </authorList>
    </citation>
    <scope>NUCLEOTIDE SEQUENCE [LARGE SCALE GENOMIC DNA]</scope>
    <source>
        <strain evidence="4">B4147</strain>
    </source>
</reference>
<accession>A0A0G8BW22</accession>
<organism evidence="3 4">
    <name type="scientific">Bacillus wiedmannii</name>
    <dbReference type="NCBI Taxonomy" id="1890302"/>
    <lineage>
        <taxon>Bacteria</taxon>
        <taxon>Bacillati</taxon>
        <taxon>Bacillota</taxon>
        <taxon>Bacilli</taxon>
        <taxon>Bacillales</taxon>
        <taxon>Bacillaceae</taxon>
        <taxon>Bacillus</taxon>
        <taxon>Bacillus cereus group</taxon>
    </lineage>
</organism>
<comment type="caution">
    <text evidence="3">The sequence shown here is derived from an EMBL/GenBank/DDBJ whole genome shotgun (WGS) entry which is preliminary data.</text>
</comment>
<dbReference type="CDD" id="cd00761">
    <property type="entry name" value="Glyco_tranf_GTA_type"/>
    <property type="match status" value="1"/>
</dbReference>
<dbReference type="EMBL" id="LCYN01000032">
    <property type="protein sequence ID" value="KKZ91788.1"/>
    <property type="molecule type" value="Genomic_DNA"/>
</dbReference>
<dbReference type="SUPFAM" id="SSF53448">
    <property type="entry name" value="Nucleotide-diphospho-sugar transferases"/>
    <property type="match status" value="1"/>
</dbReference>
<evidence type="ECO:0000313" key="3">
    <source>
        <dbReference type="EMBL" id="KKZ91788.1"/>
    </source>
</evidence>
<dbReference type="RefSeq" id="WP_052767461.1">
    <property type="nucleotide sequence ID" value="NZ_JBCNBH010000012.1"/>
</dbReference>
<dbReference type="InterPro" id="IPR001173">
    <property type="entry name" value="Glyco_trans_2-like"/>
</dbReference>
<reference evidence="3 4" key="1">
    <citation type="journal article" date="2015" name="Genome Announc.">
        <title>Next-Generation Whole-Genome Sequencing of Eight Strains of Bacillus cereus, Isolated from Food.</title>
        <authorList>
            <person name="Krawczyk A.O."/>
            <person name="de Jong A."/>
            <person name="Eijlander R.T."/>
            <person name="Berendsen E.M."/>
            <person name="Holsappel S."/>
            <person name="Wells-Bennik M.H."/>
            <person name="Kuipers O.P."/>
        </authorList>
    </citation>
    <scope>NUCLEOTIDE SEQUENCE [LARGE SCALE GENOMIC DNA]</scope>
    <source>
        <strain evidence="3 4">B4147</strain>
    </source>
</reference>
<feature type="domain" description="Glycosyltransferase 2-like" evidence="2">
    <location>
        <begin position="42"/>
        <end position="207"/>
    </location>
</feature>
<proteinExistence type="inferred from homology"/>
<comment type="similarity">
    <text evidence="1">Belongs to the glycosyltransferase 2 family.</text>
</comment>
<gene>
    <name evidence="3" type="ORF">B4147_5601</name>
</gene>
<dbReference type="AlphaFoldDB" id="A0A0G8BW22"/>
<dbReference type="InterPro" id="IPR029044">
    <property type="entry name" value="Nucleotide-diphossugar_trans"/>
</dbReference>
<protein>
    <recommendedName>
        <fullName evidence="2">Glycosyltransferase 2-like domain-containing protein</fullName>
    </recommendedName>
</protein>
<dbReference type="Gene3D" id="3.90.550.10">
    <property type="entry name" value="Spore Coat Polysaccharide Biosynthesis Protein SpsA, Chain A"/>
    <property type="match status" value="1"/>
</dbReference>
<evidence type="ECO:0000256" key="1">
    <source>
        <dbReference type="ARBA" id="ARBA00006739"/>
    </source>
</evidence>